<dbReference type="SUPFAM" id="SSF52540">
    <property type="entry name" value="P-loop containing nucleoside triphosphate hydrolases"/>
    <property type="match status" value="1"/>
</dbReference>
<dbReference type="InterPro" id="IPR047187">
    <property type="entry name" value="SF1_C_Upf1"/>
</dbReference>
<evidence type="ECO:0000256" key="2">
    <source>
        <dbReference type="ARBA" id="ARBA00022801"/>
    </source>
</evidence>
<proteinExistence type="predicted"/>
<evidence type="ECO:0000313" key="6">
    <source>
        <dbReference type="EMBL" id="KZP29660.1"/>
    </source>
</evidence>
<dbReference type="CDD" id="cd18808">
    <property type="entry name" value="SF1_C_Upf1"/>
    <property type="match status" value="1"/>
</dbReference>
<dbReference type="GO" id="GO:0005524">
    <property type="term" value="F:ATP binding"/>
    <property type="evidence" value="ECO:0007669"/>
    <property type="project" value="UniProtKB-KW"/>
</dbReference>
<organism evidence="6 7">
    <name type="scientific">Athelia psychrophila</name>
    <dbReference type="NCBI Taxonomy" id="1759441"/>
    <lineage>
        <taxon>Eukaryota</taxon>
        <taxon>Fungi</taxon>
        <taxon>Dikarya</taxon>
        <taxon>Basidiomycota</taxon>
        <taxon>Agaricomycotina</taxon>
        <taxon>Agaricomycetes</taxon>
        <taxon>Agaricomycetidae</taxon>
        <taxon>Atheliales</taxon>
        <taxon>Atheliaceae</taxon>
        <taxon>Athelia</taxon>
    </lineage>
</organism>
<dbReference type="PANTHER" id="PTHR43788">
    <property type="entry name" value="DNA2/NAM7 HELICASE FAMILY MEMBER"/>
    <property type="match status" value="1"/>
</dbReference>
<name>A0A166SNQ3_9AGAM</name>
<evidence type="ECO:0000256" key="3">
    <source>
        <dbReference type="ARBA" id="ARBA00022806"/>
    </source>
</evidence>
<dbReference type="InterPro" id="IPR027417">
    <property type="entry name" value="P-loop_NTPase"/>
</dbReference>
<dbReference type="Gene3D" id="3.40.50.300">
    <property type="entry name" value="P-loop containing nucleotide triphosphate hydrolases"/>
    <property type="match status" value="1"/>
</dbReference>
<dbReference type="EMBL" id="KV417497">
    <property type="protein sequence ID" value="KZP29660.1"/>
    <property type="molecule type" value="Genomic_DNA"/>
</dbReference>
<evidence type="ECO:0000259" key="5">
    <source>
        <dbReference type="Pfam" id="PF13087"/>
    </source>
</evidence>
<accession>A0A166SNQ3</accession>
<dbReference type="GO" id="GO:0016787">
    <property type="term" value="F:hydrolase activity"/>
    <property type="evidence" value="ECO:0007669"/>
    <property type="project" value="UniProtKB-KW"/>
</dbReference>
<dbReference type="Proteomes" id="UP000076532">
    <property type="component" value="Unassembled WGS sequence"/>
</dbReference>
<keyword evidence="3" id="KW-0347">Helicase</keyword>
<keyword evidence="7" id="KW-1185">Reference proteome</keyword>
<keyword evidence="2" id="KW-0378">Hydrolase</keyword>
<dbReference type="InterPro" id="IPR050534">
    <property type="entry name" value="Coronavir_polyprotein_1ab"/>
</dbReference>
<dbReference type="AlphaFoldDB" id="A0A166SNQ3"/>
<feature type="domain" description="DNA2/NAM7 helicase-like C-terminal" evidence="5">
    <location>
        <begin position="4"/>
        <end position="249"/>
    </location>
</feature>
<sequence>TIVQLTENFRLNPDLGEFVATIYSRPFKPQKVQARHVATRLKSLVIGTDADKTTAQVQHMLLALGNVMLRQPQNLLQPPHRNLVEKSTEPDISAMPHPISLALIKLECRAARPEQTPYEVYVRGEATVAAALVKSLQKCSPSEDIFVATPHRVQRQAVKAALRAGDDSDSDLVHAFQRMDPMENRGKLIVDTVEKLQGSEAAFVVALFSLPDNTASGSSQSELAFLLERRRLNVAISRAKTLCILVTSNNVLRPPVSALADEGTAKGYTFLRSYEERAWSA</sequence>
<dbReference type="Pfam" id="PF13087">
    <property type="entry name" value="AAA_12"/>
    <property type="match status" value="1"/>
</dbReference>
<dbReference type="OrthoDB" id="6513042at2759"/>
<evidence type="ECO:0000256" key="1">
    <source>
        <dbReference type="ARBA" id="ARBA00022741"/>
    </source>
</evidence>
<dbReference type="STRING" id="436010.A0A166SNQ3"/>
<dbReference type="GO" id="GO:0043139">
    <property type="term" value="F:5'-3' DNA helicase activity"/>
    <property type="evidence" value="ECO:0007669"/>
    <property type="project" value="TreeGrafter"/>
</dbReference>
<keyword evidence="4" id="KW-0067">ATP-binding</keyword>
<protein>
    <recommendedName>
        <fullName evidence="5">DNA2/NAM7 helicase-like C-terminal domain-containing protein</fullName>
    </recommendedName>
</protein>
<feature type="non-terminal residue" evidence="6">
    <location>
        <position position="281"/>
    </location>
</feature>
<feature type="non-terminal residue" evidence="6">
    <location>
        <position position="1"/>
    </location>
</feature>
<gene>
    <name evidence="6" type="ORF">FIBSPDRAFT_697786</name>
</gene>
<dbReference type="PANTHER" id="PTHR43788:SF8">
    <property type="entry name" value="DNA-BINDING PROTEIN SMUBP-2"/>
    <property type="match status" value="1"/>
</dbReference>
<reference evidence="6 7" key="1">
    <citation type="journal article" date="2016" name="Mol. Biol. Evol.">
        <title>Comparative Genomics of Early-Diverging Mushroom-Forming Fungi Provides Insights into the Origins of Lignocellulose Decay Capabilities.</title>
        <authorList>
            <person name="Nagy L.G."/>
            <person name="Riley R."/>
            <person name="Tritt A."/>
            <person name="Adam C."/>
            <person name="Daum C."/>
            <person name="Floudas D."/>
            <person name="Sun H."/>
            <person name="Yadav J.S."/>
            <person name="Pangilinan J."/>
            <person name="Larsson K.H."/>
            <person name="Matsuura K."/>
            <person name="Barry K."/>
            <person name="Labutti K."/>
            <person name="Kuo R."/>
            <person name="Ohm R.A."/>
            <person name="Bhattacharya S.S."/>
            <person name="Shirouzu T."/>
            <person name="Yoshinaga Y."/>
            <person name="Martin F.M."/>
            <person name="Grigoriev I.V."/>
            <person name="Hibbett D.S."/>
        </authorList>
    </citation>
    <scope>NUCLEOTIDE SEQUENCE [LARGE SCALE GENOMIC DNA]</scope>
    <source>
        <strain evidence="6 7">CBS 109695</strain>
    </source>
</reference>
<evidence type="ECO:0000256" key="4">
    <source>
        <dbReference type="ARBA" id="ARBA00022840"/>
    </source>
</evidence>
<evidence type="ECO:0000313" key="7">
    <source>
        <dbReference type="Proteomes" id="UP000076532"/>
    </source>
</evidence>
<keyword evidence="1" id="KW-0547">Nucleotide-binding</keyword>
<dbReference type="InterPro" id="IPR041679">
    <property type="entry name" value="DNA2/NAM7-like_C"/>
</dbReference>